<name>A0A9P0CTF4_9CUCU</name>
<dbReference type="Proteomes" id="UP001153636">
    <property type="component" value="Chromosome 3"/>
</dbReference>
<evidence type="ECO:0000313" key="1">
    <source>
        <dbReference type="EMBL" id="CAH1109122.1"/>
    </source>
</evidence>
<dbReference type="OrthoDB" id="6751067at2759"/>
<dbReference type="AlphaFoldDB" id="A0A9P0CTF4"/>
<dbReference type="EMBL" id="OV651815">
    <property type="protein sequence ID" value="CAH1109122.1"/>
    <property type="molecule type" value="Genomic_DNA"/>
</dbReference>
<dbReference type="CDD" id="cd06008">
    <property type="entry name" value="NF-X1-zinc-finger"/>
    <property type="match status" value="1"/>
</dbReference>
<protein>
    <submittedName>
        <fullName evidence="1">Uncharacterized protein</fullName>
    </submittedName>
</protein>
<keyword evidence="2" id="KW-1185">Reference proteome</keyword>
<organism evidence="1 2">
    <name type="scientific">Psylliodes chrysocephalus</name>
    <dbReference type="NCBI Taxonomy" id="3402493"/>
    <lineage>
        <taxon>Eukaryota</taxon>
        <taxon>Metazoa</taxon>
        <taxon>Ecdysozoa</taxon>
        <taxon>Arthropoda</taxon>
        <taxon>Hexapoda</taxon>
        <taxon>Insecta</taxon>
        <taxon>Pterygota</taxon>
        <taxon>Neoptera</taxon>
        <taxon>Endopterygota</taxon>
        <taxon>Coleoptera</taxon>
        <taxon>Polyphaga</taxon>
        <taxon>Cucujiformia</taxon>
        <taxon>Chrysomeloidea</taxon>
        <taxon>Chrysomelidae</taxon>
        <taxon>Galerucinae</taxon>
        <taxon>Alticini</taxon>
        <taxon>Psylliodes</taxon>
    </lineage>
</organism>
<reference evidence="1" key="1">
    <citation type="submission" date="2022-01" db="EMBL/GenBank/DDBJ databases">
        <authorList>
            <person name="King R."/>
        </authorList>
    </citation>
    <scope>NUCLEOTIDE SEQUENCE</scope>
</reference>
<proteinExistence type="predicted"/>
<evidence type="ECO:0000313" key="2">
    <source>
        <dbReference type="Proteomes" id="UP001153636"/>
    </source>
</evidence>
<gene>
    <name evidence="1" type="ORF">PSYICH_LOCUS8651</name>
</gene>
<accession>A0A9P0CTF4</accession>
<sequence>MEAVDAIDQDLETYNFLRKSYTWSTKVGFQALQQMLLNSKVIYSNAHAKKISMYEYMKICCHEVLMKYNEGYVKLQTPPQSPARDPHVIADFPKICDKMLKCGQPYSPHVCENLCHKRPCPPCLKTTVVTCRCRHMDKELPCQELTTKADVARYEKKCTKKSTRTFLEVADEFLNIQMAQLKEKMGSFSTSSTIDLTDILNVKKKLQF</sequence>